<dbReference type="AlphaFoldDB" id="A0A1F5EVA1"/>
<evidence type="ECO:0000313" key="2">
    <source>
        <dbReference type="Proteomes" id="UP000177979"/>
    </source>
</evidence>
<dbReference type="InterPro" id="IPR003669">
    <property type="entry name" value="Thymidylate_synthase_ThyX"/>
</dbReference>
<evidence type="ECO:0008006" key="3">
    <source>
        <dbReference type="Google" id="ProtNLM"/>
    </source>
</evidence>
<proteinExistence type="predicted"/>
<dbReference type="PANTHER" id="PTHR34934:SF1">
    <property type="entry name" value="FLAVIN-DEPENDENT THYMIDYLATE SYNTHASE"/>
    <property type="match status" value="1"/>
</dbReference>
<gene>
    <name evidence="1" type="ORF">A2703_03430</name>
</gene>
<dbReference type="GO" id="GO:0050660">
    <property type="term" value="F:flavin adenine dinucleotide binding"/>
    <property type="evidence" value="ECO:0007669"/>
    <property type="project" value="InterPro"/>
</dbReference>
<comment type="caution">
    <text evidence="1">The sequence shown here is derived from an EMBL/GenBank/DDBJ whole genome shotgun (WGS) entry which is preliminary data.</text>
</comment>
<dbReference type="STRING" id="1817722.A2703_03430"/>
<dbReference type="CDD" id="cd20175">
    <property type="entry name" value="ThyX"/>
    <property type="match status" value="1"/>
</dbReference>
<sequence length="552" mass="62384">MAKPEYPVISPEILYFSRKVEVRLLARTLSPLPIDDFSEQEWADLNAAANIAGEAAKTCYSPHLLTPLDYVIKSDKHRESVREVSATTRASGHHSTREHVHYVFGIKNLSRNIIYRLHSQPHHATDQESQRYVTMSGEGVVLPRIFDNREADHLIETAASELFAGYEQLTSLLIPIARELYLKRFPGRRNAAWDTRVDGEAQKRAQEIARYLLPLSMGANLYHSINELTLIRMAKMIFADPRDPEMYALVKGMIDAVALYDPTIREEIGENLRISTTPDYDFALFHPTDPYAAADEFDTYLAGQPIHLDEDLGNLDHRLAEAVRLTVGASESKLSDLAAIDLVLNPTKNPFLASVNGEMVIHQLSRSLNQVNLSANITLSHVIDSQLQRHRALNHTRPLHLPIPRLEQDIVIPRLIAGNEQALELYLSIQARNIVFMHEIAAMRNVEENDLSYLHTNATRIRKRINGPLGAFHHLLRLRTCLNAQEENYNLAVALVKQLPGVSPLIAAHFNKPAPCGIRVRSHTMPLCPEGDHFCGIPVWNRTIEEYPERDI</sequence>
<reference evidence="1 2" key="1">
    <citation type="journal article" date="2016" name="Nat. Commun.">
        <title>Thousands of microbial genomes shed light on interconnected biogeochemical processes in an aquifer system.</title>
        <authorList>
            <person name="Anantharaman K."/>
            <person name="Brown C.T."/>
            <person name="Hug L.A."/>
            <person name="Sharon I."/>
            <person name="Castelle C.J."/>
            <person name="Probst A.J."/>
            <person name="Thomas B.C."/>
            <person name="Singh A."/>
            <person name="Wilkins M.J."/>
            <person name="Karaoz U."/>
            <person name="Brodie E.L."/>
            <person name="Williams K.H."/>
            <person name="Hubbard S.S."/>
            <person name="Banfield J.F."/>
        </authorList>
    </citation>
    <scope>NUCLEOTIDE SEQUENCE [LARGE SCALE GENOMIC DNA]</scope>
</reference>
<evidence type="ECO:0000313" key="1">
    <source>
        <dbReference type="EMBL" id="OGD71323.1"/>
    </source>
</evidence>
<dbReference type="GO" id="GO:0004799">
    <property type="term" value="F:thymidylate synthase activity"/>
    <property type="evidence" value="ECO:0007669"/>
    <property type="project" value="TreeGrafter"/>
</dbReference>
<dbReference type="Pfam" id="PF02511">
    <property type="entry name" value="Thy1"/>
    <property type="match status" value="2"/>
</dbReference>
<dbReference type="InterPro" id="IPR036098">
    <property type="entry name" value="Thymidylate_synthase_ThyX_sf"/>
</dbReference>
<dbReference type="GO" id="GO:0006231">
    <property type="term" value="P:dTMP biosynthetic process"/>
    <property type="evidence" value="ECO:0007669"/>
    <property type="project" value="InterPro"/>
</dbReference>
<dbReference type="GO" id="GO:0070402">
    <property type="term" value="F:NADPH binding"/>
    <property type="evidence" value="ECO:0007669"/>
    <property type="project" value="TreeGrafter"/>
</dbReference>
<dbReference type="Gene3D" id="3.30.1360.170">
    <property type="match status" value="2"/>
</dbReference>
<name>A0A1F5EVA1_9BACT</name>
<dbReference type="SUPFAM" id="SSF69796">
    <property type="entry name" value="Thymidylate synthase-complementing protein Thy1"/>
    <property type="match status" value="2"/>
</dbReference>
<dbReference type="PROSITE" id="PS51331">
    <property type="entry name" value="THYX"/>
    <property type="match status" value="2"/>
</dbReference>
<protein>
    <recommendedName>
        <fullName evidence="3">Thymidylate synthase</fullName>
    </recommendedName>
</protein>
<dbReference type="GO" id="GO:0050797">
    <property type="term" value="F:thymidylate synthase (FAD) activity"/>
    <property type="evidence" value="ECO:0007669"/>
    <property type="project" value="InterPro"/>
</dbReference>
<accession>A0A1F5EVA1</accession>
<dbReference type="PANTHER" id="PTHR34934">
    <property type="entry name" value="FLAVIN-DEPENDENT THYMIDYLATE SYNTHASE"/>
    <property type="match status" value="1"/>
</dbReference>
<dbReference type="EMBL" id="MFAG01000036">
    <property type="protein sequence ID" value="OGD71323.1"/>
    <property type="molecule type" value="Genomic_DNA"/>
</dbReference>
<dbReference type="Proteomes" id="UP000177979">
    <property type="component" value="Unassembled WGS sequence"/>
</dbReference>
<organism evidence="1 2">
    <name type="scientific">Candidatus Collierbacteria bacterium RIFCSPHIGHO2_01_FULL_50_25</name>
    <dbReference type="NCBI Taxonomy" id="1817722"/>
    <lineage>
        <taxon>Bacteria</taxon>
        <taxon>Candidatus Collieribacteriota</taxon>
    </lineage>
</organism>